<dbReference type="GO" id="GO:0003676">
    <property type="term" value="F:nucleic acid binding"/>
    <property type="evidence" value="ECO:0007669"/>
    <property type="project" value="InterPro"/>
</dbReference>
<protein>
    <submittedName>
        <fullName evidence="4">HIRAN domain-containing protein</fullName>
    </submittedName>
</protein>
<proteinExistence type="predicted"/>
<dbReference type="SMART" id="SM00910">
    <property type="entry name" value="HIRAN"/>
    <property type="match status" value="1"/>
</dbReference>
<evidence type="ECO:0000256" key="1">
    <source>
        <dbReference type="ARBA" id="ARBA00022723"/>
    </source>
</evidence>
<dbReference type="Gene3D" id="3.30.70.2330">
    <property type="match status" value="1"/>
</dbReference>
<evidence type="ECO:0000313" key="4">
    <source>
        <dbReference type="EMBL" id="MBR8828887.1"/>
    </source>
</evidence>
<gene>
    <name evidence="4" type="ORF">DSM107014_13465</name>
</gene>
<evidence type="ECO:0000313" key="5">
    <source>
        <dbReference type="Proteomes" id="UP000767446"/>
    </source>
</evidence>
<organism evidence="4 5">
    <name type="scientific">Gomphosphaeria aponina SAG 52.96 = DSM 107014</name>
    <dbReference type="NCBI Taxonomy" id="1521640"/>
    <lineage>
        <taxon>Bacteria</taxon>
        <taxon>Bacillati</taxon>
        <taxon>Cyanobacteriota</taxon>
        <taxon>Cyanophyceae</taxon>
        <taxon>Oscillatoriophycideae</taxon>
        <taxon>Chroococcales</taxon>
        <taxon>Gomphosphaeriaceae</taxon>
        <taxon>Gomphosphaeria</taxon>
    </lineage>
</organism>
<keyword evidence="1" id="KW-0479">Metal-binding</keyword>
<sequence>MKTVFLAWQDFNSRRWFPIGKLTYNGIQYQFVYTQGVKNAQKECEFQPLFSFPDLEKVYTSKELFPLFANRVMRRSRPDYKTYLECLNIPQNADEPMAILYRSGGKKATDTFEIFPEPEPDENGLYQLHFFVHGLRYFPDSSLDRVNKLQQNEPLYLVHDAQNHYDPLALLLRTEDNYNVGYCPRYLVDDLHQLIEKNPQKLNLQVERVNPAPTPIQFRLLCNLTAQWDADFQPFSTTDYQPLIN</sequence>
<evidence type="ECO:0000259" key="3">
    <source>
        <dbReference type="SMART" id="SM00910"/>
    </source>
</evidence>
<accession>A0A941GUT2</accession>
<name>A0A941GUT2_9CHRO</name>
<dbReference type="InterPro" id="IPR014905">
    <property type="entry name" value="HIRAN"/>
</dbReference>
<keyword evidence="2" id="KW-0378">Hydrolase</keyword>
<dbReference type="EMBL" id="JADQBC010000093">
    <property type="protein sequence ID" value="MBR8828887.1"/>
    <property type="molecule type" value="Genomic_DNA"/>
</dbReference>
<dbReference type="GO" id="GO:0016818">
    <property type="term" value="F:hydrolase activity, acting on acid anhydrides, in phosphorus-containing anhydrides"/>
    <property type="evidence" value="ECO:0007669"/>
    <property type="project" value="InterPro"/>
</dbReference>
<dbReference type="GO" id="GO:0008270">
    <property type="term" value="F:zinc ion binding"/>
    <property type="evidence" value="ECO:0007669"/>
    <property type="project" value="InterPro"/>
</dbReference>
<dbReference type="AlphaFoldDB" id="A0A941GUT2"/>
<dbReference type="Proteomes" id="UP000767446">
    <property type="component" value="Unassembled WGS sequence"/>
</dbReference>
<comment type="caution">
    <text evidence="4">The sequence shown here is derived from an EMBL/GenBank/DDBJ whole genome shotgun (WGS) entry which is preliminary data.</text>
</comment>
<dbReference type="Pfam" id="PF08797">
    <property type="entry name" value="HIRAN"/>
    <property type="match status" value="1"/>
</dbReference>
<evidence type="ECO:0000256" key="2">
    <source>
        <dbReference type="ARBA" id="ARBA00022801"/>
    </source>
</evidence>
<reference evidence="4" key="1">
    <citation type="submission" date="2021-02" db="EMBL/GenBank/DDBJ databases">
        <title>Metagenome analyses of Stigonema ocellatum DSM 106950, Chlorogloea purpurea SAG 13.99 and Gomphosphaeria aponina DSM 107014.</title>
        <authorList>
            <person name="Marter P."/>
            <person name="Huang S."/>
        </authorList>
    </citation>
    <scope>NUCLEOTIDE SEQUENCE</scope>
    <source>
        <strain evidence="4">JP213</strain>
    </source>
</reference>
<feature type="domain" description="HIRAN" evidence="3">
    <location>
        <begin position="125"/>
        <end position="228"/>
    </location>
</feature>